<evidence type="ECO:0000313" key="1">
    <source>
        <dbReference type="EMBL" id="PWI75603.1"/>
    </source>
</evidence>
<comment type="caution">
    <text evidence="1">The sequence shown here is derived from an EMBL/GenBank/DDBJ whole genome shotgun (WGS) entry which is preliminary data.</text>
</comment>
<name>A0A2U3EM86_PURLI</name>
<accession>A0A2U3EM86</accession>
<evidence type="ECO:0000313" key="2">
    <source>
        <dbReference type="Proteomes" id="UP000245956"/>
    </source>
</evidence>
<dbReference type="AlphaFoldDB" id="A0A2U3EM86"/>
<proteinExistence type="predicted"/>
<sequence>MECKAVDANAMTAKLHVQATHLQTTLLRCGAPSDDLAGDKGLMASRAMRHQDSRREVACAVARIASTEQGSRRAQRGEVSLNGGTVDAVGYEMADEGDGAHGMGTCNKCYKGCNGRRIPVFDQVTAAVVVDTAGSKRATCSAAEAVSHAGAGTAGCHRPWRRPGHCMECRTAHGTKHD</sequence>
<protein>
    <submittedName>
        <fullName evidence="1">Uncharacterized protein</fullName>
    </submittedName>
</protein>
<gene>
    <name evidence="1" type="ORF">PCL_06261</name>
</gene>
<reference evidence="1 2" key="1">
    <citation type="journal article" date="2016" name="Front. Microbiol.">
        <title>Genome and transcriptome sequences reveal the specific parasitism of the nematophagous Purpureocillium lilacinum 36-1.</title>
        <authorList>
            <person name="Xie J."/>
            <person name="Li S."/>
            <person name="Mo C."/>
            <person name="Xiao X."/>
            <person name="Peng D."/>
            <person name="Wang G."/>
            <person name="Xiao Y."/>
        </authorList>
    </citation>
    <scope>NUCLEOTIDE SEQUENCE [LARGE SCALE GENOMIC DNA]</scope>
    <source>
        <strain evidence="1 2">36-1</strain>
    </source>
</reference>
<dbReference type="Proteomes" id="UP000245956">
    <property type="component" value="Unassembled WGS sequence"/>
</dbReference>
<dbReference type="EMBL" id="LCWV01000002">
    <property type="protein sequence ID" value="PWI75603.1"/>
    <property type="molecule type" value="Genomic_DNA"/>
</dbReference>
<organism evidence="1 2">
    <name type="scientific">Purpureocillium lilacinum</name>
    <name type="common">Paecilomyces lilacinus</name>
    <dbReference type="NCBI Taxonomy" id="33203"/>
    <lineage>
        <taxon>Eukaryota</taxon>
        <taxon>Fungi</taxon>
        <taxon>Dikarya</taxon>
        <taxon>Ascomycota</taxon>
        <taxon>Pezizomycotina</taxon>
        <taxon>Sordariomycetes</taxon>
        <taxon>Hypocreomycetidae</taxon>
        <taxon>Hypocreales</taxon>
        <taxon>Ophiocordycipitaceae</taxon>
        <taxon>Purpureocillium</taxon>
    </lineage>
</organism>